<keyword evidence="9" id="KW-1185">Reference proteome</keyword>
<dbReference type="PANTHER" id="PTHR11240:SF75">
    <property type="entry name" value="RIBONUCLEASE 3"/>
    <property type="match status" value="1"/>
</dbReference>
<evidence type="ECO:0000256" key="6">
    <source>
        <dbReference type="RuleBase" id="RU004328"/>
    </source>
</evidence>
<evidence type="ECO:0000256" key="4">
    <source>
        <dbReference type="ARBA" id="ARBA00022801"/>
    </source>
</evidence>
<dbReference type="EMBL" id="VAHF01000013">
    <property type="protein sequence ID" value="TXG47570.1"/>
    <property type="molecule type" value="Genomic_DNA"/>
</dbReference>
<evidence type="ECO:0000256" key="2">
    <source>
        <dbReference type="ARBA" id="ARBA00022722"/>
    </source>
</evidence>
<dbReference type="GO" id="GO:0005576">
    <property type="term" value="C:extracellular region"/>
    <property type="evidence" value="ECO:0007669"/>
    <property type="project" value="TreeGrafter"/>
</dbReference>
<keyword evidence="3" id="KW-0255">Endonuclease</keyword>
<feature type="signal peptide" evidence="7">
    <location>
        <begin position="1"/>
        <end position="18"/>
    </location>
</feature>
<reference evidence="9" key="1">
    <citation type="journal article" date="2019" name="Gigascience">
        <title>De novo genome assembly of the endangered Acer yangbiense, a plant species with extremely small populations endemic to Yunnan Province, China.</title>
        <authorList>
            <person name="Yang J."/>
            <person name="Wariss H.M."/>
            <person name="Tao L."/>
            <person name="Zhang R."/>
            <person name="Yun Q."/>
            <person name="Hollingsworth P."/>
            <person name="Dao Z."/>
            <person name="Luo G."/>
            <person name="Guo H."/>
            <person name="Ma Y."/>
            <person name="Sun W."/>
        </authorList>
    </citation>
    <scope>NUCLEOTIDE SEQUENCE [LARGE SCALE GENOMIC DNA]</scope>
    <source>
        <strain evidence="9">cv. Malutang</strain>
    </source>
</reference>
<dbReference type="GO" id="GO:0006401">
    <property type="term" value="P:RNA catabolic process"/>
    <property type="evidence" value="ECO:0007669"/>
    <property type="project" value="TreeGrafter"/>
</dbReference>
<dbReference type="InterPro" id="IPR036430">
    <property type="entry name" value="RNase_T2-like_sf"/>
</dbReference>
<evidence type="ECO:0000256" key="1">
    <source>
        <dbReference type="ARBA" id="ARBA00007469"/>
    </source>
</evidence>
<dbReference type="SUPFAM" id="SSF55895">
    <property type="entry name" value="Ribonuclease Rh-like"/>
    <property type="match status" value="2"/>
</dbReference>
<dbReference type="PANTHER" id="PTHR11240">
    <property type="entry name" value="RIBONUCLEASE T2"/>
    <property type="match status" value="1"/>
</dbReference>
<dbReference type="PROSITE" id="PS00530">
    <property type="entry name" value="RNASE_T2_1"/>
    <property type="match status" value="1"/>
</dbReference>
<proteinExistence type="inferred from homology"/>
<dbReference type="Gene3D" id="3.90.730.10">
    <property type="entry name" value="Ribonuclease T2-like"/>
    <property type="match status" value="1"/>
</dbReference>
<dbReference type="Proteomes" id="UP000323000">
    <property type="component" value="Chromosome 13"/>
</dbReference>
<dbReference type="Pfam" id="PF00445">
    <property type="entry name" value="Ribonuclease_T2"/>
    <property type="match status" value="1"/>
</dbReference>
<sequence>MSFKLVLFLLAALHLVSSSSVSARMWDDEQLRPRRPGNSNRLVLTLPPGNCWPENGDGSFTNCPKIHRRNIHKPNFPPSNFFIHGLWPVDNSDGKQWNGLSHRIYDELDESVIRQMVSARTWDDEKQPGPPGSPKFSNWLVLTWTPGYCWRPTREPKACRNINRNSPPSKFFIHGLWPINNTNGRSWPSRAYEELNIRDRTVIGDIRRMLQQNRTLWNDINESWPTLNFTDNVTFWMNEWNKHGSFIPQQGQPTLQEAAYYYFQRTVGIGKDWADWLDRIPRNYDWYNRLKFINAIERQPRSYTVGLACNQYKKTYNNNYYELLSEVLICIGANCGKQPDYIDRRPCNGTKIRFGP</sequence>
<keyword evidence="5" id="KW-0456">Lyase</keyword>
<organism evidence="8 9">
    <name type="scientific">Acer yangbiense</name>
    <dbReference type="NCBI Taxonomy" id="1000413"/>
    <lineage>
        <taxon>Eukaryota</taxon>
        <taxon>Viridiplantae</taxon>
        <taxon>Streptophyta</taxon>
        <taxon>Embryophyta</taxon>
        <taxon>Tracheophyta</taxon>
        <taxon>Spermatophyta</taxon>
        <taxon>Magnoliopsida</taxon>
        <taxon>eudicotyledons</taxon>
        <taxon>Gunneridae</taxon>
        <taxon>Pentapetalae</taxon>
        <taxon>rosids</taxon>
        <taxon>malvids</taxon>
        <taxon>Sapindales</taxon>
        <taxon>Sapindaceae</taxon>
        <taxon>Hippocastanoideae</taxon>
        <taxon>Acereae</taxon>
        <taxon>Acer</taxon>
    </lineage>
</organism>
<dbReference type="GO" id="GO:0003723">
    <property type="term" value="F:RNA binding"/>
    <property type="evidence" value="ECO:0007669"/>
    <property type="project" value="InterPro"/>
</dbReference>
<keyword evidence="4" id="KW-0378">Hydrolase</keyword>
<dbReference type="InterPro" id="IPR001568">
    <property type="entry name" value="RNase_T2-like"/>
</dbReference>
<comment type="caution">
    <text evidence="8">The sequence shown here is derived from an EMBL/GenBank/DDBJ whole genome shotgun (WGS) entry which is preliminary data.</text>
</comment>
<evidence type="ECO:0000313" key="9">
    <source>
        <dbReference type="Proteomes" id="UP000323000"/>
    </source>
</evidence>
<accession>A0A5C7GSP8</accession>
<dbReference type="InterPro" id="IPR018188">
    <property type="entry name" value="RNase_T2_His_AS_1"/>
</dbReference>
<dbReference type="GO" id="GO:0033897">
    <property type="term" value="F:ribonuclease T2 activity"/>
    <property type="evidence" value="ECO:0007669"/>
    <property type="project" value="InterPro"/>
</dbReference>
<keyword evidence="2" id="KW-0540">Nuclease</keyword>
<dbReference type="OrthoDB" id="1290224at2759"/>
<evidence type="ECO:0000313" key="8">
    <source>
        <dbReference type="EMBL" id="TXG47570.1"/>
    </source>
</evidence>
<comment type="similarity">
    <text evidence="1 6">Belongs to the RNase T2 family.</text>
</comment>
<name>A0A5C7GSP8_9ROSI</name>
<dbReference type="AlphaFoldDB" id="A0A5C7GSP8"/>
<feature type="chain" id="PRO_5023083797" evidence="7">
    <location>
        <begin position="19"/>
        <end position="356"/>
    </location>
</feature>
<gene>
    <name evidence="8" type="ORF">EZV62_026864</name>
</gene>
<keyword evidence="7" id="KW-0732">Signal</keyword>
<protein>
    <submittedName>
        <fullName evidence="8">Uncharacterized protein</fullName>
    </submittedName>
</protein>
<evidence type="ECO:0000256" key="7">
    <source>
        <dbReference type="SAM" id="SignalP"/>
    </source>
</evidence>
<evidence type="ECO:0000256" key="5">
    <source>
        <dbReference type="ARBA" id="ARBA00023239"/>
    </source>
</evidence>
<evidence type="ECO:0000256" key="3">
    <source>
        <dbReference type="ARBA" id="ARBA00022759"/>
    </source>
</evidence>
<dbReference type="GO" id="GO:0016787">
    <property type="term" value="F:hydrolase activity"/>
    <property type="evidence" value="ECO:0007669"/>
    <property type="project" value="UniProtKB-KW"/>
</dbReference>